<organism evidence="1 2">
    <name type="scientific">Kangiella taiwanensis</name>
    <dbReference type="NCBI Taxonomy" id="1079179"/>
    <lineage>
        <taxon>Bacteria</taxon>
        <taxon>Pseudomonadati</taxon>
        <taxon>Pseudomonadota</taxon>
        <taxon>Gammaproteobacteria</taxon>
        <taxon>Kangiellales</taxon>
        <taxon>Kangiellaceae</taxon>
        <taxon>Kangiella</taxon>
    </lineage>
</organism>
<reference evidence="2" key="1">
    <citation type="journal article" date="2019" name="Int. J. Syst. Evol. Microbiol.">
        <title>The Global Catalogue of Microorganisms (GCM) 10K type strain sequencing project: providing services to taxonomists for standard genome sequencing and annotation.</title>
        <authorList>
            <consortium name="The Broad Institute Genomics Platform"/>
            <consortium name="The Broad Institute Genome Sequencing Center for Infectious Disease"/>
            <person name="Wu L."/>
            <person name="Ma J."/>
        </authorList>
    </citation>
    <scope>NUCLEOTIDE SEQUENCE [LARGE SCALE GENOMIC DNA]</scope>
    <source>
        <strain evidence="2">JCM 17727</strain>
    </source>
</reference>
<evidence type="ECO:0000313" key="1">
    <source>
        <dbReference type="EMBL" id="GAA4352794.1"/>
    </source>
</evidence>
<accession>A0ABP8I768</accession>
<dbReference type="RefSeq" id="WP_223579374.1">
    <property type="nucleotide sequence ID" value="NZ_BAABFU010000003.1"/>
</dbReference>
<keyword evidence="2" id="KW-1185">Reference proteome</keyword>
<name>A0ABP8I768_9GAMM</name>
<evidence type="ECO:0000313" key="2">
    <source>
        <dbReference type="Proteomes" id="UP001501294"/>
    </source>
</evidence>
<protein>
    <submittedName>
        <fullName evidence="1">Uncharacterized protein</fullName>
    </submittedName>
</protein>
<dbReference type="EMBL" id="BAABFU010000003">
    <property type="protein sequence ID" value="GAA4352794.1"/>
    <property type="molecule type" value="Genomic_DNA"/>
</dbReference>
<dbReference type="Proteomes" id="UP001501294">
    <property type="component" value="Unassembled WGS sequence"/>
</dbReference>
<comment type="caution">
    <text evidence="1">The sequence shown here is derived from an EMBL/GenBank/DDBJ whole genome shotgun (WGS) entry which is preliminary data.</text>
</comment>
<sequence length="58" mass="6617">MKKQNEAKLFAFKVSEKTQQVQSSEQWKARDGVSTAGCSGMFSRADDYYRGRDQGIYC</sequence>
<gene>
    <name evidence="1" type="ORF">GCM10023150_20730</name>
</gene>
<proteinExistence type="predicted"/>